<evidence type="ECO:0000256" key="1">
    <source>
        <dbReference type="ARBA" id="ARBA00038054"/>
    </source>
</evidence>
<dbReference type="GO" id="GO:0016646">
    <property type="term" value="F:oxidoreductase activity, acting on the CH-NH group of donors, NAD or NADP as acceptor"/>
    <property type="evidence" value="ECO:0007669"/>
    <property type="project" value="UniProtKB-ARBA"/>
</dbReference>
<accession>A0A6N7Y0M6</accession>
<dbReference type="Pfam" id="PF01613">
    <property type="entry name" value="Flavin_Reduct"/>
    <property type="match status" value="1"/>
</dbReference>
<proteinExistence type="inferred from homology"/>
<gene>
    <name evidence="3" type="ORF">FYJ83_11210</name>
</gene>
<dbReference type="SUPFAM" id="SSF50475">
    <property type="entry name" value="FMN-binding split barrel"/>
    <property type="match status" value="1"/>
</dbReference>
<dbReference type="AlphaFoldDB" id="A0A6N7Y0M6"/>
<evidence type="ECO:0000313" key="3">
    <source>
        <dbReference type="EMBL" id="MSU02038.1"/>
    </source>
</evidence>
<dbReference type="InterPro" id="IPR002563">
    <property type="entry name" value="Flavin_Rdtase-like_dom"/>
</dbReference>
<dbReference type="GO" id="GO:0010181">
    <property type="term" value="F:FMN binding"/>
    <property type="evidence" value="ECO:0007669"/>
    <property type="project" value="InterPro"/>
</dbReference>
<dbReference type="PANTHER" id="PTHR43567:SF5">
    <property type="entry name" value="HYPOTHETICAL CYTOSOLIC PROTEIN"/>
    <property type="match status" value="1"/>
</dbReference>
<reference evidence="3 4" key="1">
    <citation type="submission" date="2019-09" db="EMBL/GenBank/DDBJ databases">
        <title>In-depth cultivation of the pig gut microbiome towards novel bacterial diversity and tailored functional studies.</title>
        <authorList>
            <person name="Wylensek D."/>
            <person name="Hitch T.C.A."/>
            <person name="Clavel T."/>
        </authorList>
    </citation>
    <scope>NUCLEOTIDE SEQUENCE [LARGE SCALE GENOMIC DNA]</scope>
    <source>
        <strain evidence="3 4">WCA3-693-APC-4?</strain>
    </source>
</reference>
<dbReference type="EMBL" id="VUNQ01000023">
    <property type="protein sequence ID" value="MSU02038.1"/>
    <property type="molecule type" value="Genomic_DNA"/>
</dbReference>
<dbReference type="Proteomes" id="UP000469523">
    <property type="component" value="Unassembled WGS sequence"/>
</dbReference>
<evidence type="ECO:0000313" key="4">
    <source>
        <dbReference type="Proteomes" id="UP000469523"/>
    </source>
</evidence>
<protein>
    <submittedName>
        <fullName evidence="3">Flavin reductase family protein</fullName>
    </submittedName>
</protein>
<dbReference type="InterPro" id="IPR012349">
    <property type="entry name" value="Split_barrel_FMN-bd"/>
</dbReference>
<dbReference type="PANTHER" id="PTHR43567">
    <property type="entry name" value="FLAVOREDOXIN-RELATED-RELATED"/>
    <property type="match status" value="1"/>
</dbReference>
<organism evidence="3 4">
    <name type="scientific">Tissierella pigra</name>
    <dbReference type="NCBI Taxonomy" id="2607614"/>
    <lineage>
        <taxon>Bacteria</taxon>
        <taxon>Bacillati</taxon>
        <taxon>Bacillota</taxon>
        <taxon>Tissierellia</taxon>
        <taxon>Tissierellales</taxon>
        <taxon>Tissierellaceae</taxon>
        <taxon>Tissierella</taxon>
    </lineage>
</organism>
<evidence type="ECO:0000259" key="2">
    <source>
        <dbReference type="Pfam" id="PF01613"/>
    </source>
</evidence>
<sequence>MFMFKEIRPEEFNFSPFKLIGKDWMLITAEKEGKVNTMTASWGGLGVMWNKNVAYIVIRPQRYTKEFVDSSDSFSLTFFDDNFKDILSYLGNKSGRDENKIEKSNLTVIYDDNIPYFKEANISIFCKKLFAQEYKPESFIVQDLNEKNYPNADHHTLYIGEITKILAKE</sequence>
<dbReference type="InterPro" id="IPR052174">
    <property type="entry name" value="Flavoredoxin"/>
</dbReference>
<keyword evidence="4" id="KW-1185">Reference proteome</keyword>
<name>A0A6N7Y0M6_9FIRM</name>
<comment type="caution">
    <text evidence="3">The sequence shown here is derived from an EMBL/GenBank/DDBJ whole genome shotgun (WGS) entry which is preliminary data.</text>
</comment>
<feature type="domain" description="Flavin reductase like" evidence="2">
    <location>
        <begin position="25"/>
        <end position="165"/>
    </location>
</feature>
<comment type="similarity">
    <text evidence="1">Belongs to the flavoredoxin family.</text>
</comment>
<dbReference type="Gene3D" id="2.30.110.10">
    <property type="entry name" value="Electron Transport, Fmn-binding Protein, Chain A"/>
    <property type="match status" value="1"/>
</dbReference>